<dbReference type="SUPFAM" id="SSF57783">
    <property type="entry name" value="Zinc beta-ribbon"/>
    <property type="match status" value="1"/>
</dbReference>
<dbReference type="PROSITE" id="PS51321">
    <property type="entry name" value="TFIIS_CENTRAL"/>
    <property type="match status" value="1"/>
</dbReference>
<evidence type="ECO:0000256" key="3">
    <source>
        <dbReference type="ARBA" id="ARBA00022833"/>
    </source>
</evidence>
<dbReference type="OrthoDB" id="419537at2759"/>
<feature type="domain" description="TFIIS central" evidence="6">
    <location>
        <begin position="97"/>
        <end position="212"/>
    </location>
</feature>
<evidence type="ECO:0000256" key="4">
    <source>
        <dbReference type="ARBA" id="ARBA00023242"/>
    </source>
</evidence>
<dbReference type="InParanoid" id="T0R145"/>
<feature type="region of interest" description="Disordered" evidence="5">
    <location>
        <begin position="1"/>
        <end position="35"/>
    </location>
</feature>
<proteinExistence type="predicted"/>
<reference evidence="7 8" key="1">
    <citation type="submission" date="2012-04" db="EMBL/GenBank/DDBJ databases">
        <title>The Genome Sequence of Saprolegnia declina VS20.</title>
        <authorList>
            <consortium name="The Broad Institute Genome Sequencing Platform"/>
            <person name="Russ C."/>
            <person name="Nusbaum C."/>
            <person name="Tyler B."/>
            <person name="van West P."/>
            <person name="Dieguez-Uribeondo J."/>
            <person name="de Bruijn I."/>
            <person name="Tripathy S."/>
            <person name="Jiang R."/>
            <person name="Young S.K."/>
            <person name="Zeng Q."/>
            <person name="Gargeya S."/>
            <person name="Fitzgerald M."/>
            <person name="Haas B."/>
            <person name="Abouelleil A."/>
            <person name="Alvarado L."/>
            <person name="Arachchi H.M."/>
            <person name="Berlin A."/>
            <person name="Chapman S.B."/>
            <person name="Goldberg J."/>
            <person name="Griggs A."/>
            <person name="Gujja S."/>
            <person name="Hansen M."/>
            <person name="Howarth C."/>
            <person name="Imamovic A."/>
            <person name="Larimer J."/>
            <person name="McCowen C."/>
            <person name="Montmayeur A."/>
            <person name="Murphy C."/>
            <person name="Neiman D."/>
            <person name="Pearson M."/>
            <person name="Priest M."/>
            <person name="Roberts A."/>
            <person name="Saif S."/>
            <person name="Shea T."/>
            <person name="Sisk P."/>
            <person name="Sykes S."/>
            <person name="Wortman J."/>
            <person name="Nusbaum C."/>
            <person name="Birren B."/>
        </authorList>
    </citation>
    <scope>NUCLEOTIDE SEQUENCE [LARGE SCALE GENOMIC DNA]</scope>
    <source>
        <strain evidence="7 8">VS20</strain>
    </source>
</reference>
<dbReference type="EMBL" id="JH767137">
    <property type="protein sequence ID" value="EQC40005.1"/>
    <property type="molecule type" value="Genomic_DNA"/>
</dbReference>
<dbReference type="AlphaFoldDB" id="T0R145"/>
<dbReference type="Proteomes" id="UP000030762">
    <property type="component" value="Unassembled WGS sequence"/>
</dbReference>
<keyword evidence="3" id="KW-0862">Zinc</keyword>
<sequence length="260" mass="29636">MDGANNGQLAEDEQDRVQKAVGMEPKSTVEGCDNDDDDMWAQELERELALDVHVKKRGMIPFHLPHEVLMVLMSMVSVGRVCRSWSLAAAEVTRSKYRNIFEGLFLELLADDATGAIALARTVEDALHAFYGLDHGCFVPKAYKEKARMLKFNLRDPKNALLRTRLFQGDLSVDALVRMRSSDMANPLLVQQRKEWIKKRTREVTRNMRDLSGFMYSTDLFNCPSCGSNETQHSQGRRKAMADRVCIVVICCKCPYRWQV</sequence>
<dbReference type="SMART" id="SM00510">
    <property type="entry name" value="TFS2M"/>
    <property type="match status" value="1"/>
</dbReference>
<dbReference type="eggNOG" id="ENOG502S5DV">
    <property type="taxonomic scope" value="Eukaryota"/>
</dbReference>
<dbReference type="Gene3D" id="1.10.472.30">
    <property type="entry name" value="Transcription elongation factor S-II, central domain"/>
    <property type="match status" value="1"/>
</dbReference>
<dbReference type="STRING" id="1156394.T0R145"/>
<dbReference type="InterPro" id="IPR036575">
    <property type="entry name" value="TFIIS_cen_dom_sf"/>
</dbReference>
<evidence type="ECO:0000256" key="5">
    <source>
        <dbReference type="SAM" id="MobiDB-lite"/>
    </source>
</evidence>
<dbReference type="PANTHER" id="PTHR11477">
    <property type="entry name" value="TRANSCRIPTION FACTOR S-II ZINC FINGER DOMAIN-CONTAINING PROTEIN"/>
    <property type="match status" value="1"/>
</dbReference>
<keyword evidence="4" id="KW-0539">Nucleus</keyword>
<dbReference type="GeneID" id="19943392"/>
<evidence type="ECO:0000313" key="8">
    <source>
        <dbReference type="Proteomes" id="UP000030762"/>
    </source>
</evidence>
<dbReference type="InterPro" id="IPR003618">
    <property type="entry name" value="TFIIS_cen_dom"/>
</dbReference>
<dbReference type="Pfam" id="PF07500">
    <property type="entry name" value="TFIIS_M"/>
    <property type="match status" value="1"/>
</dbReference>
<gene>
    <name evidence="7" type="ORF">SDRG_02665</name>
</gene>
<evidence type="ECO:0000313" key="7">
    <source>
        <dbReference type="EMBL" id="EQC40005.1"/>
    </source>
</evidence>
<dbReference type="VEuPathDB" id="FungiDB:SDRG_02665"/>
<keyword evidence="2" id="KW-0863">Zinc-finger</keyword>
<dbReference type="GO" id="GO:0006351">
    <property type="term" value="P:DNA-templated transcription"/>
    <property type="evidence" value="ECO:0007669"/>
    <property type="project" value="InterPro"/>
</dbReference>
<organism evidence="7 8">
    <name type="scientific">Saprolegnia diclina (strain VS20)</name>
    <dbReference type="NCBI Taxonomy" id="1156394"/>
    <lineage>
        <taxon>Eukaryota</taxon>
        <taxon>Sar</taxon>
        <taxon>Stramenopiles</taxon>
        <taxon>Oomycota</taxon>
        <taxon>Saprolegniomycetes</taxon>
        <taxon>Saprolegniales</taxon>
        <taxon>Saprolegniaceae</taxon>
        <taxon>Saprolegnia</taxon>
    </lineage>
</organism>
<keyword evidence="8" id="KW-1185">Reference proteome</keyword>
<dbReference type="SUPFAM" id="SSF46942">
    <property type="entry name" value="Elongation factor TFIIS domain 2"/>
    <property type="match status" value="1"/>
</dbReference>
<dbReference type="GO" id="GO:0008270">
    <property type="term" value="F:zinc ion binding"/>
    <property type="evidence" value="ECO:0007669"/>
    <property type="project" value="UniProtKB-KW"/>
</dbReference>
<dbReference type="GO" id="GO:0005634">
    <property type="term" value="C:nucleus"/>
    <property type="evidence" value="ECO:0007669"/>
    <property type="project" value="TreeGrafter"/>
</dbReference>
<protein>
    <recommendedName>
        <fullName evidence="6">TFIIS central domain-containing protein</fullName>
    </recommendedName>
</protein>
<dbReference type="RefSeq" id="XP_008606479.1">
    <property type="nucleotide sequence ID" value="XM_008608257.1"/>
</dbReference>
<evidence type="ECO:0000256" key="2">
    <source>
        <dbReference type="ARBA" id="ARBA00022771"/>
    </source>
</evidence>
<keyword evidence="1" id="KW-0479">Metal-binding</keyword>
<name>T0R145_SAPDV</name>
<accession>T0R145</accession>
<evidence type="ECO:0000256" key="1">
    <source>
        <dbReference type="ARBA" id="ARBA00022723"/>
    </source>
</evidence>
<evidence type="ECO:0000259" key="6">
    <source>
        <dbReference type="PROSITE" id="PS51321"/>
    </source>
</evidence>
<dbReference type="PANTHER" id="PTHR11477:SF0">
    <property type="entry name" value="IP08861P-RELATED"/>
    <property type="match status" value="1"/>
</dbReference>